<keyword evidence="2" id="KW-0238">DNA-binding</keyword>
<dbReference type="InterPro" id="IPR041657">
    <property type="entry name" value="HTH_17"/>
</dbReference>
<evidence type="ECO:0000313" key="3">
    <source>
        <dbReference type="Proteomes" id="UP000287336"/>
    </source>
</evidence>
<name>A0A433KYI7_9GAMM</name>
<feature type="domain" description="Helix-turn-helix" evidence="1">
    <location>
        <begin position="62"/>
        <end position="112"/>
    </location>
</feature>
<dbReference type="Proteomes" id="UP000287336">
    <property type="component" value="Unassembled WGS sequence"/>
</dbReference>
<dbReference type="GO" id="GO:0003677">
    <property type="term" value="F:DNA binding"/>
    <property type="evidence" value="ECO:0007669"/>
    <property type="project" value="UniProtKB-KW"/>
</dbReference>
<reference evidence="2 3" key="1">
    <citation type="submission" date="2018-12" db="EMBL/GenBank/DDBJ databases">
        <title>three novel Halomonas strain isolated from plants.</title>
        <authorList>
            <person name="Sun C."/>
        </authorList>
    </citation>
    <scope>NUCLEOTIDE SEQUENCE [LARGE SCALE GENOMIC DNA]</scope>
    <source>
        <strain evidence="2 3">DSM 19434</strain>
    </source>
</reference>
<gene>
    <name evidence="2" type="ORF">ELY33_00875</name>
</gene>
<dbReference type="Pfam" id="PF12728">
    <property type="entry name" value="HTH_17"/>
    <property type="match status" value="1"/>
</dbReference>
<dbReference type="EMBL" id="RZHG01000002">
    <property type="protein sequence ID" value="RUR34766.1"/>
    <property type="molecule type" value="Genomic_DNA"/>
</dbReference>
<comment type="caution">
    <text evidence="2">The sequence shown here is derived from an EMBL/GenBank/DDBJ whole genome shotgun (WGS) entry which is preliminary data.</text>
</comment>
<evidence type="ECO:0000259" key="1">
    <source>
        <dbReference type="Pfam" id="PF12728"/>
    </source>
</evidence>
<evidence type="ECO:0000313" key="2">
    <source>
        <dbReference type="EMBL" id="RUR34766.1"/>
    </source>
</evidence>
<dbReference type="AlphaFoldDB" id="A0A433KYI7"/>
<organism evidence="2 3">
    <name type="scientific">Vreelandella andesensis</name>
    <dbReference type="NCBI Taxonomy" id="447567"/>
    <lineage>
        <taxon>Bacteria</taxon>
        <taxon>Pseudomonadati</taxon>
        <taxon>Pseudomonadota</taxon>
        <taxon>Gammaproteobacteria</taxon>
        <taxon>Oceanospirillales</taxon>
        <taxon>Halomonadaceae</taxon>
        <taxon>Vreelandella</taxon>
    </lineage>
</organism>
<proteinExistence type="predicted"/>
<accession>A0A433KYI7</accession>
<protein>
    <submittedName>
        <fullName evidence="2">DNA-binding protein</fullName>
    </submittedName>
</protein>
<sequence length="115" mass="13353">MRTLFILNSELLTSFFMKLKYRTSIAIVSFAIDVTRLIGGLEMIYTLEQETSIIMNTDIELITVSATANLLSVHRTTVYRLIQLDPDFPEIYEFKFGKRFNKDDVLEYINSRKSA</sequence>
<keyword evidence="3" id="KW-1185">Reference proteome</keyword>
<dbReference type="OrthoDB" id="8452166at2"/>